<dbReference type="Gene3D" id="3.40.50.300">
    <property type="entry name" value="P-loop containing nucleotide triphosphate hydrolases"/>
    <property type="match status" value="1"/>
</dbReference>
<organism evidence="2 3">
    <name type="scientific">Paspalum notatum var. saurae</name>
    <dbReference type="NCBI Taxonomy" id="547442"/>
    <lineage>
        <taxon>Eukaryota</taxon>
        <taxon>Viridiplantae</taxon>
        <taxon>Streptophyta</taxon>
        <taxon>Embryophyta</taxon>
        <taxon>Tracheophyta</taxon>
        <taxon>Spermatophyta</taxon>
        <taxon>Magnoliopsida</taxon>
        <taxon>Liliopsida</taxon>
        <taxon>Poales</taxon>
        <taxon>Poaceae</taxon>
        <taxon>PACMAD clade</taxon>
        <taxon>Panicoideae</taxon>
        <taxon>Andropogonodae</taxon>
        <taxon>Paspaleae</taxon>
        <taxon>Paspalinae</taxon>
        <taxon>Paspalum</taxon>
    </lineage>
</organism>
<dbReference type="InterPro" id="IPR002182">
    <property type="entry name" value="NB-ARC"/>
</dbReference>
<protein>
    <recommendedName>
        <fullName evidence="1">NB-ARC domain-containing protein</fullName>
    </recommendedName>
</protein>
<feature type="domain" description="NB-ARC" evidence="1">
    <location>
        <begin position="76"/>
        <end position="171"/>
    </location>
</feature>
<dbReference type="SUPFAM" id="SSF52540">
    <property type="entry name" value="P-loop containing nucleoside triphosphate hydrolases"/>
    <property type="match status" value="1"/>
</dbReference>
<dbReference type="EMBL" id="CP144746">
    <property type="protein sequence ID" value="WVZ57393.1"/>
    <property type="molecule type" value="Genomic_DNA"/>
</dbReference>
<reference evidence="2 3" key="1">
    <citation type="submission" date="2024-02" db="EMBL/GenBank/DDBJ databases">
        <title>High-quality chromosome-scale genome assembly of Pensacola bahiagrass (Paspalum notatum Flugge var. saurae).</title>
        <authorList>
            <person name="Vega J.M."/>
            <person name="Podio M."/>
            <person name="Orjuela J."/>
            <person name="Siena L.A."/>
            <person name="Pessino S.C."/>
            <person name="Combes M.C."/>
            <person name="Mariac C."/>
            <person name="Albertini E."/>
            <person name="Pupilli F."/>
            <person name="Ortiz J.P.A."/>
            <person name="Leblanc O."/>
        </authorList>
    </citation>
    <scope>NUCLEOTIDE SEQUENCE [LARGE SCALE GENOMIC DNA]</scope>
    <source>
        <strain evidence="2">R1</strain>
        <tissue evidence="2">Leaf</tissue>
    </source>
</reference>
<evidence type="ECO:0000259" key="1">
    <source>
        <dbReference type="Pfam" id="PF00931"/>
    </source>
</evidence>
<accession>A0AAQ3SMV2</accession>
<evidence type="ECO:0000313" key="3">
    <source>
        <dbReference type="Proteomes" id="UP001341281"/>
    </source>
</evidence>
<dbReference type="Pfam" id="PF00931">
    <property type="entry name" value="NB-ARC"/>
    <property type="match status" value="1"/>
</dbReference>
<dbReference type="AlphaFoldDB" id="A0AAQ3SMV2"/>
<proteinExistence type="predicted"/>
<dbReference type="PANTHER" id="PTHR36766">
    <property type="entry name" value="PLANT BROAD-SPECTRUM MILDEW RESISTANCE PROTEIN RPW8"/>
    <property type="match status" value="1"/>
</dbReference>
<dbReference type="PANTHER" id="PTHR36766:SF30">
    <property type="entry name" value="TIR-NBS TYPE DISEASE RESISTANCE PROTEIN-RELATED"/>
    <property type="match status" value="1"/>
</dbReference>
<dbReference type="InterPro" id="IPR027417">
    <property type="entry name" value="P-loop_NTPase"/>
</dbReference>
<name>A0AAQ3SMV2_PASNO</name>
<evidence type="ECO:0000313" key="2">
    <source>
        <dbReference type="EMBL" id="WVZ57393.1"/>
    </source>
</evidence>
<gene>
    <name evidence="2" type="ORF">U9M48_007784</name>
</gene>
<dbReference type="GO" id="GO:0043531">
    <property type="term" value="F:ADP binding"/>
    <property type="evidence" value="ECO:0007669"/>
    <property type="project" value="InterPro"/>
</dbReference>
<dbReference type="Proteomes" id="UP001341281">
    <property type="component" value="Chromosome 02"/>
</dbReference>
<dbReference type="PRINTS" id="PR00364">
    <property type="entry name" value="DISEASERSIST"/>
</dbReference>
<keyword evidence="3" id="KW-1185">Reference proteome</keyword>
<sequence length="181" mass="20337">MAAAFAAMGIRWALDTLSSMAPRLLTSSLPATSASSSSGSSHGMGMEDIRKLERTMHRINAVLQDAEDHWSMRDELYKLRLKLRQQYSLNVLAIVGGLGKTTLAQMVYDDDQKAQKNFNLRAWVCVSENYDVKNIYSQEISCVHAQWKDAALVQKIKGKSFLLVLDDLWNDRPKLLGVVTF</sequence>